<reference evidence="1" key="1">
    <citation type="submission" date="2023-06" db="EMBL/GenBank/DDBJ databases">
        <title>Survivors Of The Sea: Transcriptome response of Skeletonema marinoi to long-term dormancy.</title>
        <authorList>
            <person name="Pinder M.I.M."/>
            <person name="Kourtchenko O."/>
            <person name="Robertson E.K."/>
            <person name="Larsson T."/>
            <person name="Maumus F."/>
            <person name="Osuna-Cruz C.M."/>
            <person name="Vancaester E."/>
            <person name="Stenow R."/>
            <person name="Vandepoele K."/>
            <person name="Ploug H."/>
            <person name="Bruchert V."/>
            <person name="Godhe A."/>
            <person name="Topel M."/>
        </authorList>
    </citation>
    <scope>NUCLEOTIDE SEQUENCE</scope>
    <source>
        <strain evidence="1">R05AC</strain>
    </source>
</reference>
<name>A0AAD8XS29_9STRA</name>
<protein>
    <submittedName>
        <fullName evidence="1">Uncharacterized protein</fullName>
    </submittedName>
</protein>
<sequence length="82" mass="9187">MQQLLILLSTPLHLSHGRIQPFIPPCLALLGRFAIEEGGDAGPLLFSVFHYGGFEDFIFGVFPDSAFDEDAHHGWILLLFIY</sequence>
<gene>
    <name evidence="1" type="ORF">QTG54_016881</name>
</gene>
<accession>A0AAD8XS29</accession>
<keyword evidence="2" id="KW-1185">Reference proteome</keyword>
<organism evidence="1 2">
    <name type="scientific">Skeletonema marinoi</name>
    <dbReference type="NCBI Taxonomy" id="267567"/>
    <lineage>
        <taxon>Eukaryota</taxon>
        <taxon>Sar</taxon>
        <taxon>Stramenopiles</taxon>
        <taxon>Ochrophyta</taxon>
        <taxon>Bacillariophyta</taxon>
        <taxon>Coscinodiscophyceae</taxon>
        <taxon>Thalassiosirophycidae</taxon>
        <taxon>Thalassiosirales</taxon>
        <taxon>Skeletonemataceae</taxon>
        <taxon>Skeletonema</taxon>
        <taxon>Skeletonema marinoi-dohrnii complex</taxon>
    </lineage>
</organism>
<dbReference type="Proteomes" id="UP001224775">
    <property type="component" value="Unassembled WGS sequence"/>
</dbReference>
<evidence type="ECO:0000313" key="1">
    <source>
        <dbReference type="EMBL" id="KAK1732487.1"/>
    </source>
</evidence>
<dbReference type="AlphaFoldDB" id="A0AAD8XS29"/>
<dbReference type="EMBL" id="JATAAI010000066">
    <property type="protein sequence ID" value="KAK1732487.1"/>
    <property type="molecule type" value="Genomic_DNA"/>
</dbReference>
<proteinExistence type="predicted"/>
<evidence type="ECO:0000313" key="2">
    <source>
        <dbReference type="Proteomes" id="UP001224775"/>
    </source>
</evidence>
<comment type="caution">
    <text evidence="1">The sequence shown here is derived from an EMBL/GenBank/DDBJ whole genome shotgun (WGS) entry which is preliminary data.</text>
</comment>